<feature type="domain" description="Type II methyltransferase M.TaqI-like" evidence="6">
    <location>
        <begin position="547"/>
        <end position="826"/>
    </location>
</feature>
<dbReference type="STRING" id="490189.SAMN02927903_03200"/>
<protein>
    <recommendedName>
        <fullName evidence="1">site-specific DNA-methyltransferase (adenine-specific)</fullName>
        <ecNumber evidence="1">2.1.1.72</ecNumber>
    </recommendedName>
</protein>
<evidence type="ECO:0000259" key="6">
    <source>
        <dbReference type="Pfam" id="PF07669"/>
    </source>
</evidence>
<dbReference type="SUPFAM" id="SSF53335">
    <property type="entry name" value="S-adenosyl-L-methionine-dependent methyltransferases"/>
    <property type="match status" value="1"/>
</dbReference>
<evidence type="ECO:0000256" key="1">
    <source>
        <dbReference type="ARBA" id="ARBA00011900"/>
    </source>
</evidence>
<dbReference type="Pfam" id="PF07669">
    <property type="entry name" value="Eco57I"/>
    <property type="match status" value="1"/>
</dbReference>
<dbReference type="Gene3D" id="3.40.50.150">
    <property type="entry name" value="Vaccinia Virus protein VP39"/>
    <property type="match status" value="1"/>
</dbReference>
<dbReference type="PANTHER" id="PTHR33841:SF1">
    <property type="entry name" value="DNA METHYLTRANSFERASE A"/>
    <property type="match status" value="1"/>
</dbReference>
<dbReference type="PRINTS" id="PR00507">
    <property type="entry name" value="N12N6MTFRASE"/>
</dbReference>
<dbReference type="RefSeq" id="WP_091146857.1">
    <property type="nucleotide sequence ID" value="NZ_FMVF01000025.1"/>
</dbReference>
<dbReference type="GO" id="GO:0006304">
    <property type="term" value="P:DNA modification"/>
    <property type="evidence" value="ECO:0007669"/>
    <property type="project" value="InterPro"/>
</dbReference>
<gene>
    <name evidence="7" type="ORF">SAMN02927903_03200</name>
</gene>
<keyword evidence="8" id="KW-1185">Reference proteome</keyword>
<dbReference type="EMBL" id="FMVF01000025">
    <property type="protein sequence ID" value="SCY97484.1"/>
    <property type="molecule type" value="Genomic_DNA"/>
</dbReference>
<dbReference type="AlphaFoldDB" id="A0A1G5KAM5"/>
<evidence type="ECO:0000256" key="4">
    <source>
        <dbReference type="ARBA" id="ARBA00022691"/>
    </source>
</evidence>
<dbReference type="GO" id="GO:0009007">
    <property type="term" value="F:site-specific DNA-methyltransferase (adenine-specific) activity"/>
    <property type="evidence" value="ECO:0007669"/>
    <property type="project" value="UniProtKB-EC"/>
</dbReference>
<dbReference type="EC" id="2.1.1.72" evidence="1"/>
<evidence type="ECO:0000313" key="7">
    <source>
        <dbReference type="EMBL" id="SCY97484.1"/>
    </source>
</evidence>
<dbReference type="PANTHER" id="PTHR33841">
    <property type="entry name" value="DNA METHYLTRANSFERASE YEEA-RELATED"/>
    <property type="match status" value="1"/>
</dbReference>
<dbReference type="InterPro" id="IPR050953">
    <property type="entry name" value="N4_N6_ade-DNA_methylase"/>
</dbReference>
<proteinExistence type="predicted"/>
<dbReference type="GO" id="GO:0003676">
    <property type="term" value="F:nucleic acid binding"/>
    <property type="evidence" value="ECO:0007669"/>
    <property type="project" value="InterPro"/>
</dbReference>
<evidence type="ECO:0000256" key="2">
    <source>
        <dbReference type="ARBA" id="ARBA00022603"/>
    </source>
</evidence>
<dbReference type="InterPro" id="IPR002052">
    <property type="entry name" value="DNA_methylase_N6_adenine_CS"/>
</dbReference>
<dbReference type="OrthoDB" id="32195at2"/>
<evidence type="ECO:0000256" key="3">
    <source>
        <dbReference type="ARBA" id="ARBA00022679"/>
    </source>
</evidence>
<organism evidence="7 8">
    <name type="scientific">Flavobacterium caeni</name>
    <dbReference type="NCBI Taxonomy" id="490189"/>
    <lineage>
        <taxon>Bacteria</taxon>
        <taxon>Pseudomonadati</taxon>
        <taxon>Bacteroidota</taxon>
        <taxon>Flavobacteriia</taxon>
        <taxon>Flavobacteriales</taxon>
        <taxon>Flavobacteriaceae</taxon>
        <taxon>Flavobacterium</taxon>
    </lineage>
</organism>
<comment type="catalytic activity">
    <reaction evidence="5">
        <text>a 2'-deoxyadenosine in DNA + S-adenosyl-L-methionine = an N(6)-methyl-2'-deoxyadenosine in DNA + S-adenosyl-L-homocysteine + H(+)</text>
        <dbReference type="Rhea" id="RHEA:15197"/>
        <dbReference type="Rhea" id="RHEA-COMP:12418"/>
        <dbReference type="Rhea" id="RHEA-COMP:12419"/>
        <dbReference type="ChEBI" id="CHEBI:15378"/>
        <dbReference type="ChEBI" id="CHEBI:57856"/>
        <dbReference type="ChEBI" id="CHEBI:59789"/>
        <dbReference type="ChEBI" id="CHEBI:90615"/>
        <dbReference type="ChEBI" id="CHEBI:90616"/>
        <dbReference type="EC" id="2.1.1.72"/>
    </reaction>
</comment>
<dbReference type="InterPro" id="IPR011639">
    <property type="entry name" value="MethylTrfase_TaqI-like_dom"/>
</dbReference>
<sequence>MANRIQIQTALQKPYDRILFGKEVLSPVFGSCFNLSSSAVPASVQPNKSEQAVIQSVSIYGTINLEDGTEITCYEINLQPSVRIEHSKVAIQRYVRKLLTAGQIALVNFIAPQNKKVWRLTLVAKDSELTEQGIKEKTTHAKRYTYLLGPSETCKTAAERFESLSTEKQITFQALVNAFSVEKLSKAFFDEYTLHYQKFCDYLQESNFRKSVFKITIPANATKEEKDKACKPIRDFVKKLLGRIVFLYFVQKKGWMGASDTQYKDGLTDFIKQLFKQSGGNDAFYSTWLTVLFFETLNKERNNDDFKMPDGKKVKVPFLNGGLFDKEDHDEHILTFKSKLFHHPDFEDTLLTEKNKDNARGFLDFLDAFNFTVHEDSPDDHTVAVDPEMLGHIFENLLEDNKDKGAFYTPKEIVHYMCQESLTEYLTTHLSKEYTVYKEIGNAQVELFGNETKTGQLKMVEQLGDKALNRDDVAFIVKHKDISHLTKAQLKKIDVLLDTVKICDPAIGSGAFPMGLLQEIHAIKEVIAYELQQTWKPADVKENIIQNSVYGVDIEKGAVDIARLRFWLSLVVDEEKPRALPNLDYKIVVGDSLVSKFEDEIIEIDWEIKEGTQGNLFGNENVLKRQALLKKITAKQSEYFHATNKKKLAAEIRNLKIDILINQLELMINTKGLEKKPTESGKKAAAQMELWLQTQSWKNTISKLQRVKQNKEESFEHFDWKLDFPEVLNPYLVNGNAGFDIVIANPPYIDSETMVSTGQDELREYLSSKMSFCKGNWDIYIAFFDMGFHFLNQNGNLVYITPDKWISKPFGYELRKQLKKNFNKIAEAGRKVFQTAKVDSIITFINKAESDYLGIDKFSDNSIQNLGNILKSNLTEPFAFDWLFSPHVDLLRSFDSLPHRFIEYGECENACATSDAYKLKEYLKDIKPNDFNPDLHFKVINTGTISKYVSRWGISEMTYLKDKSNPTKKYKYLTPVVDKKKFIKGFNNSYSEKSQKPKIIIKGLTLLDACLDYYAEIIPGKSTLIITKDEINADDLYAILGIINSKLPLFYIKEKYRGSSYNQGVNFNTDMINNLPIPKIQDKVRGQFKSFSKYLIHLLEREIDDVKYQLMPTYFEQIIDGMVYELYFPELIKKHKREIIQHLGELPEFTDKMSDGQKMKICKTIFNRLNDREHAVRVNLFYMSSIPEIAIIEGKNENN</sequence>
<keyword evidence="4" id="KW-0949">S-adenosyl-L-methionine</keyword>
<reference evidence="7 8" key="1">
    <citation type="submission" date="2016-10" db="EMBL/GenBank/DDBJ databases">
        <authorList>
            <person name="de Groot N.N."/>
        </authorList>
    </citation>
    <scope>NUCLEOTIDE SEQUENCE [LARGE SCALE GENOMIC DNA]</scope>
    <source>
        <strain evidence="7 8">CGMCC 1.7031</strain>
    </source>
</reference>
<dbReference type="Proteomes" id="UP000199354">
    <property type="component" value="Unassembled WGS sequence"/>
</dbReference>
<accession>A0A1G5KAM5</accession>
<dbReference type="PROSITE" id="PS00092">
    <property type="entry name" value="N6_MTASE"/>
    <property type="match status" value="1"/>
</dbReference>
<evidence type="ECO:0000256" key="5">
    <source>
        <dbReference type="ARBA" id="ARBA00047942"/>
    </source>
</evidence>
<keyword evidence="2 7" id="KW-0489">Methyltransferase</keyword>
<evidence type="ECO:0000313" key="8">
    <source>
        <dbReference type="Proteomes" id="UP000199354"/>
    </source>
</evidence>
<dbReference type="InterPro" id="IPR029063">
    <property type="entry name" value="SAM-dependent_MTases_sf"/>
</dbReference>
<dbReference type="GO" id="GO:0032259">
    <property type="term" value="P:methylation"/>
    <property type="evidence" value="ECO:0007669"/>
    <property type="project" value="UniProtKB-KW"/>
</dbReference>
<name>A0A1G5KAM5_9FLAO</name>
<keyword evidence="3" id="KW-0808">Transferase</keyword>